<protein>
    <recommendedName>
        <fullName evidence="1">HEPN/Toprim N-terminal domain-containing protein</fullName>
    </recommendedName>
</protein>
<dbReference type="Pfam" id="PF18871">
    <property type="entry name" value="HEPN_Toprim_N"/>
    <property type="match status" value="1"/>
</dbReference>
<name>R0EBJ8_CAUVI</name>
<evidence type="ECO:0000313" key="3">
    <source>
        <dbReference type="Proteomes" id="UP000013063"/>
    </source>
</evidence>
<accession>R0EBJ8</accession>
<dbReference type="AlphaFoldDB" id="R0EBJ8"/>
<proteinExistence type="predicted"/>
<evidence type="ECO:0000259" key="1">
    <source>
        <dbReference type="Pfam" id="PF18871"/>
    </source>
</evidence>
<dbReference type="Proteomes" id="UP000013063">
    <property type="component" value="Unassembled WGS sequence"/>
</dbReference>
<comment type="caution">
    <text evidence="2">The sequence shown here is derived from an EMBL/GenBank/DDBJ whole genome shotgun (WGS) entry which is preliminary data.</text>
</comment>
<keyword evidence="3" id="KW-1185">Reference proteome</keyword>
<dbReference type="InterPro" id="IPR041487">
    <property type="entry name" value="HEPN/Toprim-NTD1"/>
</dbReference>
<evidence type="ECO:0000313" key="2">
    <source>
        <dbReference type="EMBL" id="ENZ82848.1"/>
    </source>
</evidence>
<dbReference type="PATRIC" id="fig|1292034.3.peg.1027"/>
<dbReference type="EMBL" id="APMP01000004">
    <property type="protein sequence ID" value="ENZ82848.1"/>
    <property type="molecule type" value="Genomic_DNA"/>
</dbReference>
<gene>
    <name evidence="2" type="ORF">OR37_01042</name>
</gene>
<feature type="domain" description="HEPN/Toprim N-terminal" evidence="1">
    <location>
        <begin position="1"/>
        <end position="211"/>
    </location>
</feature>
<dbReference type="eggNOG" id="ENOG502ZAR4">
    <property type="taxonomic scope" value="Bacteria"/>
</dbReference>
<reference evidence="2 3" key="1">
    <citation type="journal article" date="2013" name="Genome Announc.">
        <title>Draft Genome Sequence for Caulobacter sp. Strain OR37, a Bacterium Tolerant to Heavy Metals.</title>
        <authorList>
            <person name="Utturkar S.M."/>
            <person name="Bollmann A."/>
            <person name="Brzoska R.M."/>
            <person name="Klingeman D.M."/>
            <person name="Epstein S.E."/>
            <person name="Palumbo A.V."/>
            <person name="Brown S.D."/>
        </authorList>
    </citation>
    <scope>NUCLEOTIDE SEQUENCE [LARGE SCALE GENOMIC DNA]</scope>
    <source>
        <strain evidence="2 3">OR37</strain>
    </source>
</reference>
<sequence>MGSMIHLTLGRITLDWGKNEGFTNHSALFRPGDLTQVPYYYAADEDDPKRTHLPLVTTSDDFSYRLITKMQEGYSAPLSVVARRLLLLGHTDAFCRDEFEALGEMVSCRHDFTFDELTAMLSTADFSTAAFAPDKGSEEFTEFFFDHVLPIAGPDGAGRMFSQSRRDSDIDGLTPYTIIRLLAANPTAQQLPVTWQFADVAEGGWAPRASFDAPLKQSRRFLVVTEGSSDVNILRHGLNLLYPDLADFFDFVDMQEGYPFSGTGNLYNFIRGLISIKIQNNIVVVFDNDNEGVFNWERSSRLNAPPNMRIVKLPDLERFKAFRTLGPSGEHVGDINGTAAAIECYLDVGPAPTIRWTSYDHKRERYQGVIVGKEELQKAFLAQKQVDPDYDYSGLEAILAMLTAECIAITEQEAKAVLAAERFDA</sequence>
<organism evidence="2 3">
    <name type="scientific">Caulobacter vibrioides OR37</name>
    <dbReference type="NCBI Taxonomy" id="1292034"/>
    <lineage>
        <taxon>Bacteria</taxon>
        <taxon>Pseudomonadati</taxon>
        <taxon>Pseudomonadota</taxon>
        <taxon>Alphaproteobacteria</taxon>
        <taxon>Caulobacterales</taxon>
        <taxon>Caulobacteraceae</taxon>
        <taxon>Caulobacter</taxon>
    </lineage>
</organism>